<evidence type="ECO:0000256" key="3">
    <source>
        <dbReference type="ARBA" id="ARBA00022705"/>
    </source>
</evidence>
<evidence type="ECO:0000256" key="1">
    <source>
        <dbReference type="ARBA" id="ARBA00004123"/>
    </source>
</evidence>
<dbReference type="SUPFAM" id="SSF158573">
    <property type="entry name" value="GINS helical bundle-like"/>
    <property type="match status" value="1"/>
</dbReference>
<dbReference type="PANTHER" id="PTHR12772:SF0">
    <property type="entry name" value="DNA REPLICATION COMPLEX GINS PROTEIN PSF2"/>
    <property type="match status" value="1"/>
</dbReference>
<evidence type="ECO:0000259" key="7">
    <source>
        <dbReference type="Pfam" id="PF25005"/>
    </source>
</evidence>
<dbReference type="Pfam" id="PF25005">
    <property type="entry name" value="PSF2_N"/>
    <property type="match status" value="1"/>
</dbReference>
<dbReference type="Gene3D" id="1.20.58.1020">
    <property type="match status" value="1"/>
</dbReference>
<dbReference type="PANTHER" id="PTHR12772">
    <property type="entry name" value="DNA REPLICATION COMPLEX GINS PROTEIN PSF2"/>
    <property type="match status" value="1"/>
</dbReference>
<dbReference type="Proteomes" id="UP000308365">
    <property type="component" value="Unassembled WGS sequence"/>
</dbReference>
<organism evidence="8 9">
    <name type="scientific">Monodon monoceros</name>
    <name type="common">Narwhal</name>
    <name type="synonym">Ceratodon monodon</name>
    <dbReference type="NCBI Taxonomy" id="40151"/>
    <lineage>
        <taxon>Eukaryota</taxon>
        <taxon>Metazoa</taxon>
        <taxon>Chordata</taxon>
        <taxon>Craniata</taxon>
        <taxon>Vertebrata</taxon>
        <taxon>Euteleostomi</taxon>
        <taxon>Mammalia</taxon>
        <taxon>Eutheria</taxon>
        <taxon>Laurasiatheria</taxon>
        <taxon>Artiodactyla</taxon>
        <taxon>Whippomorpha</taxon>
        <taxon>Cetacea</taxon>
        <taxon>Odontoceti</taxon>
        <taxon>Monodontidae</taxon>
        <taxon>Monodon</taxon>
    </lineage>
</organism>
<dbReference type="SUPFAM" id="SSF160059">
    <property type="entry name" value="PriA/YqbF domain"/>
    <property type="match status" value="1"/>
</dbReference>
<dbReference type="GO" id="GO:0000811">
    <property type="term" value="C:GINS complex"/>
    <property type="evidence" value="ECO:0007669"/>
    <property type="project" value="TreeGrafter"/>
</dbReference>
<evidence type="ECO:0000256" key="2">
    <source>
        <dbReference type="ARBA" id="ARBA00010565"/>
    </source>
</evidence>
<name>A0A4U1ENB3_MONMO</name>
<dbReference type="InterPro" id="IPR007257">
    <property type="entry name" value="GINS_Psf2"/>
</dbReference>
<dbReference type="CDD" id="cd21694">
    <property type="entry name" value="GINS_B_Psf2"/>
    <property type="match status" value="1"/>
</dbReference>
<evidence type="ECO:0000313" key="9">
    <source>
        <dbReference type="Proteomes" id="UP000308365"/>
    </source>
</evidence>
<dbReference type="AlphaFoldDB" id="A0A4U1ENB3"/>
<reference evidence="9" key="1">
    <citation type="journal article" date="2019" name="IScience">
        <title>Narwhal Genome Reveals Long-Term Low Genetic Diversity despite Current Large Abundance Size.</title>
        <authorList>
            <person name="Westbury M.V."/>
            <person name="Petersen B."/>
            <person name="Garde E."/>
            <person name="Heide-Jorgensen M.P."/>
            <person name="Lorenzen E.D."/>
        </authorList>
    </citation>
    <scope>NUCLEOTIDE SEQUENCE [LARGE SCALE GENOMIC DNA]</scope>
</reference>
<protein>
    <recommendedName>
        <fullName evidence="5">GINS complex subunit 2</fullName>
    </recommendedName>
</protein>
<sequence>DPVTIILNFSLDKIHLIEGGLEPFNPGLPVQVPLWLAINLKQRQKCRLLNACPTSPSGWTWKSWRRLGIMNEMKKLLPPLLHGAHQTPVKSRFGLHYILKADEIWSLIKDVRDTRIAKLRVSANSFMRQQEAHAKLDNLTLTEINTSGAFLTQALDHM</sequence>
<dbReference type="EMBL" id="RWIC01001075">
    <property type="protein sequence ID" value="TKC37858.1"/>
    <property type="molecule type" value="Genomic_DNA"/>
</dbReference>
<comment type="subcellular location">
    <subcellularLocation>
        <location evidence="1">Nucleus</location>
    </subcellularLocation>
</comment>
<feature type="non-terminal residue" evidence="8">
    <location>
        <position position="1"/>
    </location>
</feature>
<evidence type="ECO:0000256" key="4">
    <source>
        <dbReference type="ARBA" id="ARBA00023242"/>
    </source>
</evidence>
<dbReference type="CDD" id="cd11712">
    <property type="entry name" value="GINS_A_psf2"/>
    <property type="match status" value="1"/>
</dbReference>
<evidence type="ECO:0000313" key="8">
    <source>
        <dbReference type="EMBL" id="TKC37858.1"/>
    </source>
</evidence>
<dbReference type="Gene3D" id="3.40.5.50">
    <property type="match status" value="1"/>
</dbReference>
<feature type="domain" description="GINS subunit" evidence="6">
    <location>
        <begin position="101"/>
        <end position="156"/>
    </location>
</feature>
<keyword evidence="4" id="KW-0539">Nucleus</keyword>
<dbReference type="InterPro" id="IPR056784">
    <property type="entry name" value="PSF2_N"/>
</dbReference>
<dbReference type="Pfam" id="PF05916">
    <property type="entry name" value="Sld5"/>
    <property type="match status" value="1"/>
</dbReference>
<accession>A0A4U1ENB3</accession>
<evidence type="ECO:0000256" key="5">
    <source>
        <dbReference type="ARBA" id="ARBA00030871"/>
    </source>
</evidence>
<dbReference type="GO" id="GO:0006260">
    <property type="term" value="P:DNA replication"/>
    <property type="evidence" value="ECO:0007669"/>
    <property type="project" value="UniProtKB-KW"/>
</dbReference>
<evidence type="ECO:0000259" key="6">
    <source>
        <dbReference type="Pfam" id="PF05916"/>
    </source>
</evidence>
<dbReference type="GO" id="GO:0000727">
    <property type="term" value="P:double-strand break repair via break-induced replication"/>
    <property type="evidence" value="ECO:0007669"/>
    <property type="project" value="TreeGrafter"/>
</dbReference>
<dbReference type="InterPro" id="IPR021151">
    <property type="entry name" value="GINS_A"/>
</dbReference>
<gene>
    <name evidence="8" type="ORF">EI555_016074</name>
</gene>
<proteinExistence type="inferred from homology"/>
<dbReference type="InterPro" id="IPR036224">
    <property type="entry name" value="GINS_bundle-like_dom_sf"/>
</dbReference>
<keyword evidence="3" id="KW-0235">DNA replication</keyword>
<comment type="similarity">
    <text evidence="2">Belongs to the GINS2/PSF2 family.</text>
</comment>
<comment type="caution">
    <text evidence="8">The sequence shown here is derived from an EMBL/GenBank/DDBJ whole genome shotgun (WGS) entry which is preliminary data.</text>
</comment>
<feature type="domain" description="DNA replication complex GINS protein PSF2 N-terminal" evidence="7">
    <location>
        <begin position="2"/>
        <end position="48"/>
    </location>
</feature>